<dbReference type="InterPro" id="IPR045239">
    <property type="entry name" value="bHLH95_bHLH"/>
</dbReference>
<keyword evidence="6" id="KW-1185">Reference proteome</keyword>
<evidence type="ECO:0000256" key="1">
    <source>
        <dbReference type="ARBA" id="ARBA00023015"/>
    </source>
</evidence>
<dbReference type="PANTHER" id="PTHR46266:SF4">
    <property type="entry name" value="TRANSCRIPTION FACTOR TT8"/>
    <property type="match status" value="1"/>
</dbReference>
<keyword evidence="1" id="KW-0805">Transcription regulation</keyword>
<dbReference type="SMART" id="SM00353">
    <property type="entry name" value="HLH"/>
    <property type="match status" value="1"/>
</dbReference>
<dbReference type="Pfam" id="PF00010">
    <property type="entry name" value="HLH"/>
    <property type="match status" value="1"/>
</dbReference>
<dbReference type="InterPro" id="IPR011598">
    <property type="entry name" value="bHLH_dom"/>
</dbReference>
<gene>
    <name evidence="5" type="ORF">CSSPTR1EN2_LOCUS5874</name>
</gene>
<evidence type="ECO:0000256" key="3">
    <source>
        <dbReference type="SAM" id="MobiDB-lite"/>
    </source>
</evidence>
<reference evidence="5" key="1">
    <citation type="submission" date="2024-02" db="EMBL/GenBank/DDBJ databases">
        <authorList>
            <consortium name="ELIXIR-Norway"/>
            <consortium name="Elixir Norway"/>
        </authorList>
    </citation>
    <scope>NUCLEOTIDE SEQUENCE</scope>
</reference>
<dbReference type="CDD" id="cd11393">
    <property type="entry name" value="bHLH_AtbHLH_like"/>
    <property type="match status" value="1"/>
</dbReference>
<evidence type="ECO:0000313" key="6">
    <source>
        <dbReference type="Proteomes" id="UP001497512"/>
    </source>
</evidence>
<evidence type="ECO:0000259" key="4">
    <source>
        <dbReference type="PROSITE" id="PS50888"/>
    </source>
</evidence>
<proteinExistence type="predicted"/>
<organism evidence="5 6">
    <name type="scientific">Sphagnum troendelagicum</name>
    <dbReference type="NCBI Taxonomy" id="128251"/>
    <lineage>
        <taxon>Eukaryota</taxon>
        <taxon>Viridiplantae</taxon>
        <taxon>Streptophyta</taxon>
        <taxon>Embryophyta</taxon>
        <taxon>Bryophyta</taxon>
        <taxon>Sphagnophytina</taxon>
        <taxon>Sphagnopsida</taxon>
        <taxon>Sphagnales</taxon>
        <taxon>Sphagnaceae</taxon>
        <taxon>Sphagnum</taxon>
    </lineage>
</organism>
<sequence>MATSGAAEASELAGHGDNVEFNWEERFEALVQNWSWIDYIVVWKLNPHTPALVWHRGYFNDRSSSFHPEYSRRIAPIFSSVYRSCVFRSSNSGYAARAVYEQAPLWWTSNQPRLPTDERKDQFLQELGIKTIVCLPGLGTDGNMYCLELASTQLKQESSGMLQALLAFASGSREQQLLAAGRDEEELAVAQQQQENIQLESVSTPSSDAEAAGGVPTDMMLNLWASMSDIDDAQMQMSSFMQRSTLDSLVMAHDIMQIGQPPAAAAATMFGTTTQYPAMPVSATSAFHDVLPYHQLPGQHQSAITPYQRMETPELSAASTTALEAAPSSSRNRLQAAGLPLAAADPSSHVRQGMLAQLAGDTRMPPAGSARALDQQLGNPSESTVRSRAAAAVSLHSPFKSFEPISRHPKLRRLDDSRDTGNIAGPSKPRQPMIELWIKDLCPRIQESDRMKRRLQLGATAAGSSMNPAGAAGGSFMQGDTHVSADQQYYSPGWIEEQAQIAQKHMLAERDRRLKFKEKIHTLCSIVPTTKKKDNLSVLTNTIDYIRRLKEQIAGLEMAGSTSTAAASTHDPAVLQAPAVTSSAGPSSSTAAAELAQAQQQLRSEAAAAAATTHPSSSSINNTTTVAVSWRQFELAGTEAAGAHGAMRAGTNTGISSNAAGQLVIEVETYNNPQSLIQVLSVVQDLGLDLESLSSGNLNNGRMQISVRVLAPAGSSSSQQLIQLSSVVKEKLETMLALDSRNTPSTTSEMQLFTRRRIEE</sequence>
<feature type="domain" description="BHLH" evidence="4">
    <location>
        <begin position="500"/>
        <end position="549"/>
    </location>
</feature>
<protein>
    <recommendedName>
        <fullName evidence="4">BHLH domain-containing protein</fullName>
    </recommendedName>
</protein>
<dbReference type="EMBL" id="OZ019905">
    <property type="protein sequence ID" value="CAK9201372.1"/>
    <property type="molecule type" value="Genomic_DNA"/>
</dbReference>
<dbReference type="InterPro" id="IPR036638">
    <property type="entry name" value="HLH_DNA-bd_sf"/>
</dbReference>
<evidence type="ECO:0000313" key="5">
    <source>
        <dbReference type="EMBL" id="CAK9201372.1"/>
    </source>
</evidence>
<dbReference type="PANTHER" id="PTHR46266">
    <property type="entry name" value="TRANSCRIPTION FACTOR TT8"/>
    <property type="match status" value="1"/>
</dbReference>
<dbReference type="PROSITE" id="PS50888">
    <property type="entry name" value="BHLH"/>
    <property type="match status" value="1"/>
</dbReference>
<name>A0ABP0TNX1_9BRYO</name>
<accession>A0ABP0TNX1</accession>
<dbReference type="SUPFAM" id="SSF47459">
    <property type="entry name" value="HLH, helix-loop-helix DNA-binding domain"/>
    <property type="match status" value="1"/>
</dbReference>
<evidence type="ECO:0000256" key="2">
    <source>
        <dbReference type="ARBA" id="ARBA00023163"/>
    </source>
</evidence>
<dbReference type="Proteomes" id="UP001497512">
    <property type="component" value="Chromosome 13"/>
</dbReference>
<keyword evidence="2" id="KW-0804">Transcription</keyword>
<feature type="region of interest" description="Disordered" evidence="3">
    <location>
        <begin position="578"/>
        <end position="598"/>
    </location>
</feature>
<dbReference type="Gene3D" id="4.10.280.10">
    <property type="entry name" value="Helix-loop-helix DNA-binding domain"/>
    <property type="match status" value="1"/>
</dbReference>